<dbReference type="Proteomes" id="UP000034793">
    <property type="component" value="Unassembled WGS sequence"/>
</dbReference>
<organism evidence="1 2">
    <name type="scientific">Candidatus Woesebacteria bacterium GW2011_GWA1_39_8</name>
    <dbReference type="NCBI Taxonomy" id="1618552"/>
    <lineage>
        <taxon>Bacteria</taxon>
        <taxon>Candidatus Woeseibacteriota</taxon>
    </lineage>
</organism>
<feature type="non-terminal residue" evidence="1">
    <location>
        <position position="63"/>
    </location>
</feature>
<proteinExistence type="predicted"/>
<sequence length="63" mass="7424">MDETKFINQNANPDRLDELFNQFIRECQYVKRLRPATLKGYKASYVLLKKLSRVTIDSLTTEV</sequence>
<protein>
    <recommendedName>
        <fullName evidence="3">Core-binding (CB) domain-containing protein</fullName>
    </recommendedName>
</protein>
<comment type="caution">
    <text evidence="1">The sequence shown here is derived from an EMBL/GenBank/DDBJ whole genome shotgun (WGS) entry which is preliminary data.</text>
</comment>
<accession>A0A0G0PQK4</accession>
<evidence type="ECO:0008006" key="3">
    <source>
        <dbReference type="Google" id="ProtNLM"/>
    </source>
</evidence>
<reference evidence="1 2" key="1">
    <citation type="journal article" date="2015" name="Nature">
        <title>rRNA introns, odd ribosomes, and small enigmatic genomes across a large radiation of phyla.</title>
        <authorList>
            <person name="Brown C.T."/>
            <person name="Hug L.A."/>
            <person name="Thomas B.C."/>
            <person name="Sharon I."/>
            <person name="Castelle C.J."/>
            <person name="Singh A."/>
            <person name="Wilkins M.J."/>
            <person name="Williams K.H."/>
            <person name="Banfield J.F."/>
        </authorList>
    </citation>
    <scope>NUCLEOTIDE SEQUENCE [LARGE SCALE GENOMIC DNA]</scope>
</reference>
<dbReference type="EMBL" id="LBXL01000011">
    <property type="protein sequence ID" value="KKR30178.1"/>
    <property type="molecule type" value="Genomic_DNA"/>
</dbReference>
<evidence type="ECO:0000313" key="1">
    <source>
        <dbReference type="EMBL" id="KKR30178.1"/>
    </source>
</evidence>
<evidence type="ECO:0000313" key="2">
    <source>
        <dbReference type="Proteomes" id="UP000034793"/>
    </source>
</evidence>
<name>A0A0G0PQK4_9BACT</name>
<dbReference type="AlphaFoldDB" id="A0A0G0PQK4"/>
<gene>
    <name evidence="1" type="ORF">UT61_C0011G0001</name>
</gene>